<evidence type="ECO:0000313" key="2">
    <source>
        <dbReference type="Proteomes" id="UP000266673"/>
    </source>
</evidence>
<reference evidence="1 2" key="1">
    <citation type="submission" date="2018-06" db="EMBL/GenBank/DDBJ databases">
        <title>Comparative genomics reveals the genomic features of Rhizophagus irregularis, R. cerebriforme, R. diaphanum and Gigaspora rosea, and their symbiotic lifestyle signature.</title>
        <authorList>
            <person name="Morin E."/>
            <person name="San Clemente H."/>
            <person name="Chen E.C.H."/>
            <person name="De La Providencia I."/>
            <person name="Hainaut M."/>
            <person name="Kuo A."/>
            <person name="Kohler A."/>
            <person name="Murat C."/>
            <person name="Tang N."/>
            <person name="Roy S."/>
            <person name="Loubradou J."/>
            <person name="Henrissat B."/>
            <person name="Grigoriev I.V."/>
            <person name="Corradi N."/>
            <person name="Roux C."/>
            <person name="Martin F.M."/>
        </authorList>
    </citation>
    <scope>NUCLEOTIDE SEQUENCE [LARGE SCALE GENOMIC DNA]</scope>
    <source>
        <strain evidence="1 2">DAOM 194757</strain>
    </source>
</reference>
<keyword evidence="2" id="KW-1185">Reference proteome</keyword>
<sequence>MKFHSKKDPQQSIAILFKYWDKFHSEFLFLHKINLAESLSKKLEYDSHFVINHLSEFYLCIPEPLKIQAENQGSLFSENQEKGESGVVVLNPGVRTFMTSYNPSGMAIE</sequence>
<name>A0A397UL69_9GLOM</name>
<protein>
    <submittedName>
        <fullName evidence="1">Uncharacterized protein</fullName>
    </submittedName>
</protein>
<comment type="caution">
    <text evidence="1">The sequence shown here is derived from an EMBL/GenBank/DDBJ whole genome shotgun (WGS) entry which is preliminary data.</text>
</comment>
<gene>
    <name evidence="1" type="ORF">C2G38_2207603</name>
</gene>
<dbReference type="EMBL" id="QKWP01001315">
    <property type="protein sequence ID" value="RIB09887.1"/>
    <property type="molecule type" value="Genomic_DNA"/>
</dbReference>
<dbReference type="Proteomes" id="UP000266673">
    <property type="component" value="Unassembled WGS sequence"/>
</dbReference>
<proteinExistence type="predicted"/>
<accession>A0A397UL69</accession>
<organism evidence="1 2">
    <name type="scientific">Gigaspora rosea</name>
    <dbReference type="NCBI Taxonomy" id="44941"/>
    <lineage>
        <taxon>Eukaryota</taxon>
        <taxon>Fungi</taxon>
        <taxon>Fungi incertae sedis</taxon>
        <taxon>Mucoromycota</taxon>
        <taxon>Glomeromycotina</taxon>
        <taxon>Glomeromycetes</taxon>
        <taxon>Diversisporales</taxon>
        <taxon>Gigasporaceae</taxon>
        <taxon>Gigaspora</taxon>
    </lineage>
</organism>
<dbReference type="OrthoDB" id="2424629at2759"/>
<dbReference type="AlphaFoldDB" id="A0A397UL69"/>
<evidence type="ECO:0000313" key="1">
    <source>
        <dbReference type="EMBL" id="RIB09887.1"/>
    </source>
</evidence>